<feature type="compositionally biased region" description="Basic and acidic residues" evidence="2">
    <location>
        <begin position="952"/>
        <end position="964"/>
    </location>
</feature>
<accession>A0ABQ8MA97</accession>
<feature type="region of interest" description="Disordered" evidence="2">
    <location>
        <begin position="1245"/>
        <end position="1345"/>
    </location>
</feature>
<feature type="compositionally biased region" description="Polar residues" evidence="2">
    <location>
        <begin position="968"/>
        <end position="977"/>
    </location>
</feature>
<feature type="compositionally biased region" description="Low complexity" evidence="2">
    <location>
        <begin position="1299"/>
        <end position="1311"/>
    </location>
</feature>
<feature type="compositionally biased region" description="Polar residues" evidence="2">
    <location>
        <begin position="302"/>
        <end position="321"/>
    </location>
</feature>
<feature type="region of interest" description="Disordered" evidence="2">
    <location>
        <begin position="1053"/>
        <end position="1092"/>
    </location>
</feature>
<evidence type="ECO:0000256" key="1">
    <source>
        <dbReference type="SAM" id="Coils"/>
    </source>
</evidence>
<feature type="region of interest" description="Disordered" evidence="2">
    <location>
        <begin position="1"/>
        <end position="96"/>
    </location>
</feature>
<evidence type="ECO:0000313" key="3">
    <source>
        <dbReference type="EMBL" id="KAI2659639.1"/>
    </source>
</evidence>
<feature type="compositionally biased region" description="Polar residues" evidence="2">
    <location>
        <begin position="38"/>
        <end position="83"/>
    </location>
</feature>
<feature type="compositionally biased region" description="Basic and acidic residues" evidence="2">
    <location>
        <begin position="1321"/>
        <end position="1332"/>
    </location>
</feature>
<protein>
    <submittedName>
        <fullName evidence="3">Dihydroorotate dehydrogenase (Quinone)</fullName>
    </submittedName>
</protein>
<feature type="coiled-coil region" evidence="1">
    <location>
        <begin position="680"/>
        <end position="707"/>
    </location>
</feature>
<feature type="compositionally biased region" description="Polar residues" evidence="2">
    <location>
        <begin position="1245"/>
        <end position="1259"/>
    </location>
</feature>
<feature type="compositionally biased region" description="Basic and acidic residues" evidence="2">
    <location>
        <begin position="84"/>
        <end position="96"/>
    </location>
</feature>
<organism evidence="3 4">
    <name type="scientific">Labeo rohita</name>
    <name type="common">Indian major carp</name>
    <name type="synonym">Cyprinus rohita</name>
    <dbReference type="NCBI Taxonomy" id="84645"/>
    <lineage>
        <taxon>Eukaryota</taxon>
        <taxon>Metazoa</taxon>
        <taxon>Chordata</taxon>
        <taxon>Craniata</taxon>
        <taxon>Vertebrata</taxon>
        <taxon>Euteleostomi</taxon>
        <taxon>Actinopterygii</taxon>
        <taxon>Neopterygii</taxon>
        <taxon>Teleostei</taxon>
        <taxon>Ostariophysi</taxon>
        <taxon>Cypriniformes</taxon>
        <taxon>Cyprinidae</taxon>
        <taxon>Labeoninae</taxon>
        <taxon>Labeonini</taxon>
        <taxon>Labeo</taxon>
    </lineage>
</organism>
<dbReference type="EMBL" id="JACTAM010000010">
    <property type="protein sequence ID" value="KAI2659639.1"/>
    <property type="molecule type" value="Genomic_DNA"/>
</dbReference>
<feature type="region of interest" description="Disordered" evidence="2">
    <location>
        <begin position="255"/>
        <end position="278"/>
    </location>
</feature>
<feature type="compositionally biased region" description="Polar residues" evidence="2">
    <location>
        <begin position="1"/>
        <end position="17"/>
    </location>
</feature>
<keyword evidence="4" id="KW-1185">Reference proteome</keyword>
<feature type="compositionally biased region" description="Basic and acidic residues" evidence="2">
    <location>
        <begin position="175"/>
        <end position="187"/>
    </location>
</feature>
<feature type="region of interest" description="Disordered" evidence="2">
    <location>
        <begin position="131"/>
        <end position="187"/>
    </location>
</feature>
<evidence type="ECO:0000256" key="2">
    <source>
        <dbReference type="SAM" id="MobiDB-lite"/>
    </source>
</evidence>
<gene>
    <name evidence="3" type="ORF">H4Q32_022130</name>
</gene>
<feature type="compositionally biased region" description="Polar residues" evidence="2">
    <location>
        <begin position="335"/>
        <end position="347"/>
    </location>
</feature>
<feature type="region of interest" description="Disordered" evidence="2">
    <location>
        <begin position="909"/>
        <end position="981"/>
    </location>
</feature>
<feature type="compositionally biased region" description="Basic and acidic residues" evidence="2">
    <location>
        <begin position="348"/>
        <end position="357"/>
    </location>
</feature>
<feature type="compositionally biased region" description="Low complexity" evidence="2">
    <location>
        <begin position="322"/>
        <end position="332"/>
    </location>
</feature>
<reference evidence="3 4" key="1">
    <citation type="submission" date="2022-01" db="EMBL/GenBank/DDBJ databases">
        <title>A high-quality chromosome-level genome assembly of rohu carp, Labeo rohita.</title>
        <authorList>
            <person name="Arick M.A. II"/>
            <person name="Hsu C.-Y."/>
            <person name="Magbanua Z."/>
            <person name="Pechanova O."/>
            <person name="Grover C."/>
            <person name="Miller E."/>
            <person name="Thrash A."/>
            <person name="Ezzel L."/>
            <person name="Alam S."/>
            <person name="Benzie J."/>
            <person name="Hamilton M."/>
            <person name="Karsi A."/>
            <person name="Lawrence M.L."/>
            <person name="Peterson D.G."/>
        </authorList>
    </citation>
    <scope>NUCLEOTIDE SEQUENCE [LARGE SCALE GENOMIC DNA]</scope>
    <source>
        <strain evidence="4">BAU-BD-2019</strain>
        <tissue evidence="3">Blood</tissue>
    </source>
</reference>
<feature type="compositionally biased region" description="Polar residues" evidence="2">
    <location>
        <begin position="1437"/>
        <end position="1457"/>
    </location>
</feature>
<feature type="compositionally biased region" description="Polar residues" evidence="2">
    <location>
        <begin position="1496"/>
        <end position="1519"/>
    </location>
</feature>
<evidence type="ECO:0000313" key="4">
    <source>
        <dbReference type="Proteomes" id="UP000830375"/>
    </source>
</evidence>
<feature type="region of interest" description="Disordered" evidence="2">
    <location>
        <begin position="489"/>
        <end position="520"/>
    </location>
</feature>
<feature type="compositionally biased region" description="Polar residues" evidence="2">
    <location>
        <begin position="131"/>
        <end position="174"/>
    </location>
</feature>
<sequence length="1625" mass="179457">MASFPTHSSFPDSQETTHAAEETSIIAMHEQMDHFTGINDTNNSTAMASFPTHSSFPDSPETTLTEDSQQAEKSTQRLQTTRQKITESSEATEQHFPDFTTFTINVSSKAAEETSTIAMHEQMDHFTGINDTNNSTAMASFPTHSSFPDSPETTLTEDSQQAEKSTQRLQTTRQKITESSEATEQHFPDFTTFTINVSSKAAEETSSIAIHEQMDHFTGINDTNNSTAMASFPTDLLPDSQETTHAGELVERFQTTKAKITEPDQATEEQNPDSTTFKIPTIAAEETSTIAMHEQMDHFTGINDTNNSTAMASFPTHSSFPDSQETTQTEDSQQAEKSTQRLQTTKQKITESSEATEQHFPDFTTFTINVSSKAAEEPSSITIDEQFNHFTNINGTNNSTAMASFPTDLLPDSQETTQSRYLQLAEEPTQHFQTTIQKIAEPSEVTEQHILYSTTFKIPSAAAEEPSSIAIHEQMDHFTGINDTNNSTAMASFPTQSSLPGSQETTHLGDSQQAEESTQRLQTTMQKITKPSEVTEQHIPDSTIFTINISSKAAEEPSPITIDEQFDHFTSINGTNNSTAMPSFPTDLLPDSQEITHAGELVERFQTTKEKITEPDQAIEEQNPDSTTFKIPTIAAEETSTIAIHEQMDHFTGINDTNNSTAMASFPTHSSFPDSQETTLTEDSQQAEKLTQRLQTAIQKITESSEATEQHFPDFTTFTINVSSKAAEEPSSITIDEQFNHFTGINDTNNSTAMASFPTQSSLPGSQETTHLGDSQLAEESTQRLQTAIQNITESSEATEHHIPDSTIFTINISSKAAEEHSSITIDEQFDHFTNINSTNNSTAMPSFPTDLLPDSQEITHAGELTEPDQAIEEQNPDSTTFKIPTIAEETSTIAIHEQMDHFTGINDTNNSTAMASFPTHSSFPDSQETTQTEDSQQAEESTQLLLTTKQKITEPSEVTDQHIPDSINGTNNSTAMPSFPTDLLPDSQEITNSGDPQLVKRFQTTKQKITEPDQAIEEKNPDSTTFKIPTITAKEPSTIAIHEQIDHFTGVNGTNNSTTMESFPTHSPLPDSQETTQSENSQLAEESTQRLQTTKLKIAEPSEVTDQHILDSTTFTIKISKAAEEPSSITIHEQIDNFTVINGTNNSTIMVSFPTDSLSNSQETTQSGDLELPEQPTQHLQTTKQKIAEPSQVTEQHFPDSTTFTIKVSSKAAEESSSITIHEQIDNFPVINGINNSTIMVSFPTDSLSDSQETTQSGDLELPEEPTQHFQTTIQKIGEPSEVTEEPILDSTTFTVQDSASPSSDLSESTSDPKHHKRKPTEEPTNKHTEKNTTNTAKSSRDSFMQPFMTSSTHILTDTLASSKTASTSPLPILVENHLVDSKGPKDTSVPTTITLQDSTSFITYQSNAKTQSQRTTNKYTIFSKMMSHTSFPLVKDTSTQAPKNRVQSSQTTPVSNIMMFTPNPKPSEKHIPTTSVMQHGFLTSTTQEIPSWISTKPSNIQPTETAEPSLDQSNQGPTADPMPKENSTNNNLLIKIDKPTESKSGRKPIILLREVHRRWQAWQWRNNMWVAGSPQLPGTYSVLQVCSSYTAIQMRKKGSQKKKEEKSDVHENIVLSQQHIDLV</sequence>
<comment type="caution">
    <text evidence="3">The sequence shown here is derived from an EMBL/GenBank/DDBJ whole genome shotgun (WGS) entry which is preliminary data.</text>
</comment>
<feature type="region of interest" description="Disordered" evidence="2">
    <location>
        <begin position="301"/>
        <end position="357"/>
    </location>
</feature>
<keyword evidence="1" id="KW-0175">Coiled coil</keyword>
<feature type="compositionally biased region" description="Polar residues" evidence="2">
    <location>
        <begin position="909"/>
        <end position="925"/>
    </location>
</feature>
<feature type="compositionally biased region" description="Low complexity" evidence="2">
    <location>
        <begin position="926"/>
        <end position="951"/>
    </location>
</feature>
<feature type="region of interest" description="Disordered" evidence="2">
    <location>
        <begin position="1437"/>
        <end position="1459"/>
    </location>
</feature>
<feature type="region of interest" description="Disordered" evidence="2">
    <location>
        <begin position="1496"/>
        <end position="1531"/>
    </location>
</feature>
<name>A0ABQ8MA97_LABRO</name>
<proteinExistence type="predicted"/>
<dbReference type="Proteomes" id="UP000830375">
    <property type="component" value="Unassembled WGS sequence"/>
</dbReference>